<comment type="caution">
    <text evidence="1">The sequence shown here is derived from an EMBL/GenBank/DDBJ whole genome shotgun (WGS) entry which is preliminary data.</text>
</comment>
<keyword evidence="2" id="KW-1185">Reference proteome</keyword>
<accession>A0ABP0FWD8</accession>
<organism evidence="1 2">
    <name type="scientific">Clavelina lepadiformis</name>
    <name type="common">Light-bulb sea squirt</name>
    <name type="synonym">Ascidia lepadiformis</name>
    <dbReference type="NCBI Taxonomy" id="159417"/>
    <lineage>
        <taxon>Eukaryota</taxon>
        <taxon>Metazoa</taxon>
        <taxon>Chordata</taxon>
        <taxon>Tunicata</taxon>
        <taxon>Ascidiacea</taxon>
        <taxon>Aplousobranchia</taxon>
        <taxon>Clavelinidae</taxon>
        <taxon>Clavelina</taxon>
    </lineage>
</organism>
<name>A0ABP0FWD8_CLALP</name>
<protein>
    <submittedName>
        <fullName evidence="1">Uncharacterized protein</fullName>
    </submittedName>
</protein>
<dbReference type="EMBL" id="CAWYQH010000096">
    <property type="protein sequence ID" value="CAK8682861.1"/>
    <property type="molecule type" value="Genomic_DNA"/>
</dbReference>
<evidence type="ECO:0000313" key="2">
    <source>
        <dbReference type="Proteomes" id="UP001642483"/>
    </source>
</evidence>
<sequence length="113" mass="12414">MLNPGIGQSVGVRQQVVNGIYEWEKCEEVYQRIVASNTPSSTTARTDDWSTRYSEKQAKVLTLPSQVCIHSLTLPPDNGCVMKSIVEISSHGTYLVCYSTSGNVLCPLVGYDL</sequence>
<gene>
    <name evidence="1" type="ORF">CVLEPA_LOCUS13628</name>
</gene>
<reference evidence="1 2" key="1">
    <citation type="submission" date="2024-02" db="EMBL/GenBank/DDBJ databases">
        <authorList>
            <person name="Daric V."/>
            <person name="Darras S."/>
        </authorList>
    </citation>
    <scope>NUCLEOTIDE SEQUENCE [LARGE SCALE GENOMIC DNA]</scope>
</reference>
<evidence type="ECO:0000313" key="1">
    <source>
        <dbReference type="EMBL" id="CAK8682861.1"/>
    </source>
</evidence>
<dbReference type="Proteomes" id="UP001642483">
    <property type="component" value="Unassembled WGS sequence"/>
</dbReference>
<proteinExistence type="predicted"/>